<dbReference type="OrthoDB" id="1045822at2759"/>
<keyword evidence="1" id="KW-0472">Membrane</keyword>
<organism evidence="3">
    <name type="scientific">Dissoconium aciculare CBS 342.82</name>
    <dbReference type="NCBI Taxonomy" id="1314786"/>
    <lineage>
        <taxon>Eukaryota</taxon>
        <taxon>Fungi</taxon>
        <taxon>Dikarya</taxon>
        <taxon>Ascomycota</taxon>
        <taxon>Pezizomycotina</taxon>
        <taxon>Dothideomycetes</taxon>
        <taxon>Dothideomycetidae</taxon>
        <taxon>Mycosphaerellales</taxon>
        <taxon>Dissoconiaceae</taxon>
        <taxon>Dissoconium</taxon>
    </lineage>
</organism>
<dbReference type="Pfam" id="PF04749">
    <property type="entry name" value="PLAC8"/>
    <property type="match status" value="1"/>
</dbReference>
<evidence type="ECO:0000256" key="1">
    <source>
        <dbReference type="SAM" id="Phobius"/>
    </source>
</evidence>
<name>A0A6J3M7A9_9PEZI</name>
<protein>
    <recommendedName>
        <fullName evidence="4">PLAC8-domain-containing protein</fullName>
    </recommendedName>
</protein>
<dbReference type="InterPro" id="IPR006461">
    <property type="entry name" value="PLAC_motif_containing"/>
</dbReference>
<reference evidence="3" key="1">
    <citation type="submission" date="2020-01" db="EMBL/GenBank/DDBJ databases">
        <authorList>
            <consortium name="DOE Joint Genome Institute"/>
            <person name="Haridas S."/>
            <person name="Albert R."/>
            <person name="Binder M."/>
            <person name="Bloem J."/>
            <person name="Labutti K."/>
            <person name="Salamov A."/>
            <person name="Andreopoulos B."/>
            <person name="Baker S.E."/>
            <person name="Barry K."/>
            <person name="Bills G."/>
            <person name="Bluhm B.H."/>
            <person name="Cannon C."/>
            <person name="Castanera R."/>
            <person name="Culley D.E."/>
            <person name="Daum C."/>
            <person name="Ezra D."/>
            <person name="Gonzalez J.B."/>
            <person name="Henrissat B."/>
            <person name="Kuo A."/>
            <person name="Liang C."/>
            <person name="Lipzen A."/>
            <person name="Lutzoni F."/>
            <person name="Magnuson J."/>
            <person name="Mondo S."/>
            <person name="Nolan M."/>
            <person name="Ohm R."/>
            <person name="Pangilinan J."/>
            <person name="Park H.-J."/>
            <person name="Ramirez L."/>
            <person name="Alfaro M."/>
            <person name="Sun H."/>
            <person name="Tritt A."/>
            <person name="Yoshinaga Y."/>
            <person name="Zwiers L.-H."/>
            <person name="Turgeon B.G."/>
            <person name="Goodwin S.B."/>
            <person name="Spatafora J.W."/>
            <person name="Crous P.W."/>
            <person name="Grigoriev I.V."/>
        </authorList>
    </citation>
    <scope>NUCLEOTIDE SEQUENCE</scope>
    <source>
        <strain evidence="3">CBS 342.82</strain>
    </source>
</reference>
<keyword evidence="1" id="KW-0812">Transmembrane</keyword>
<dbReference type="PANTHER" id="PTHR15907">
    <property type="entry name" value="DUF614 FAMILY PROTEIN-RELATED"/>
    <property type="match status" value="1"/>
</dbReference>
<keyword evidence="1" id="KW-1133">Transmembrane helix</keyword>
<feature type="transmembrane region" description="Helical" evidence="1">
    <location>
        <begin position="62"/>
        <end position="79"/>
    </location>
</feature>
<accession>A0A6J3M7A9</accession>
<evidence type="ECO:0000313" key="2">
    <source>
        <dbReference type="Proteomes" id="UP000504637"/>
    </source>
</evidence>
<evidence type="ECO:0008006" key="4">
    <source>
        <dbReference type="Google" id="ProtNLM"/>
    </source>
</evidence>
<dbReference type="GeneID" id="54362443"/>
<dbReference type="NCBIfam" id="TIGR01571">
    <property type="entry name" value="A_thal_Cys_rich"/>
    <property type="match status" value="1"/>
</dbReference>
<dbReference type="Proteomes" id="UP000504637">
    <property type="component" value="Unplaced"/>
</dbReference>
<dbReference type="RefSeq" id="XP_033460460.1">
    <property type="nucleotide sequence ID" value="XM_033604643.1"/>
</dbReference>
<reference evidence="3" key="3">
    <citation type="submission" date="2025-08" db="UniProtKB">
        <authorList>
            <consortium name="RefSeq"/>
        </authorList>
    </citation>
    <scope>IDENTIFICATION</scope>
    <source>
        <strain evidence="3">CBS 342.82</strain>
    </source>
</reference>
<gene>
    <name evidence="3" type="ORF">K489DRAFT_379423</name>
</gene>
<dbReference type="AlphaFoldDB" id="A0A6J3M7A9"/>
<keyword evidence="2" id="KW-1185">Reference proteome</keyword>
<reference evidence="3" key="2">
    <citation type="submission" date="2020-04" db="EMBL/GenBank/DDBJ databases">
        <authorList>
            <consortium name="NCBI Genome Project"/>
        </authorList>
    </citation>
    <scope>NUCLEOTIDE SEQUENCE</scope>
    <source>
        <strain evidence="3">CBS 342.82</strain>
    </source>
</reference>
<evidence type="ECO:0000313" key="3">
    <source>
        <dbReference type="RefSeq" id="XP_033460460.1"/>
    </source>
</evidence>
<sequence length="174" mass="18573">MAAPQSGSWRNGLFGKICGGSCGTCMGAWCCTPCLHGRVSSRYEVFPDSDESRLETFNGDCMIAYAAGCFGLTFLPIMFKRAEIRQRFDIPGDGCTDCLLSCFCQPCALAQMSTELKDRSAAALLPTHGLGDDKTGYVSPAAATGGMVYADSKPTYTAPIYTDAPPPQVTQHRA</sequence>
<proteinExistence type="predicted"/>